<protein>
    <submittedName>
        <fullName evidence="2">Uncharacterized protein</fullName>
    </submittedName>
</protein>
<comment type="caution">
    <text evidence="2">The sequence shown here is derived from an EMBL/GenBank/DDBJ whole genome shotgun (WGS) entry which is preliminary data.</text>
</comment>
<gene>
    <name evidence="2" type="ORF">BE21_43795</name>
</gene>
<evidence type="ECO:0000256" key="1">
    <source>
        <dbReference type="SAM" id="MobiDB-lite"/>
    </source>
</evidence>
<proteinExistence type="predicted"/>
<reference evidence="2 3" key="1">
    <citation type="submission" date="2014-02" db="EMBL/GenBank/DDBJ databases">
        <title>The small core and large imbalanced accessory genome model reveals a collaborative survival strategy of Sorangium cellulosum strains in nature.</title>
        <authorList>
            <person name="Han K."/>
            <person name="Peng R."/>
            <person name="Blom J."/>
            <person name="Li Y.-Z."/>
        </authorList>
    </citation>
    <scope>NUCLEOTIDE SEQUENCE [LARGE SCALE GENOMIC DNA]</scope>
    <source>
        <strain evidence="2 3">So0007-03</strain>
    </source>
</reference>
<accession>A0A150TJV5</accession>
<sequence>MPKYVGPHAAAPGSSCVIPKALQHRRAERGAGIVHPRDDRAAVLPLGPEVAQPAPSLRGLEHEISDIARQPGESALHLLDNRRLGHHRPRTGSPIQRLGAPGRP</sequence>
<name>A0A150TJV5_SORCE</name>
<dbReference type="EMBL" id="JEME01002231">
    <property type="protein sequence ID" value="KYG04945.1"/>
    <property type="molecule type" value="Genomic_DNA"/>
</dbReference>
<dbReference type="AlphaFoldDB" id="A0A150TJV5"/>
<evidence type="ECO:0000313" key="2">
    <source>
        <dbReference type="EMBL" id="KYG04945.1"/>
    </source>
</evidence>
<organism evidence="2 3">
    <name type="scientific">Sorangium cellulosum</name>
    <name type="common">Polyangium cellulosum</name>
    <dbReference type="NCBI Taxonomy" id="56"/>
    <lineage>
        <taxon>Bacteria</taxon>
        <taxon>Pseudomonadati</taxon>
        <taxon>Myxococcota</taxon>
        <taxon>Polyangia</taxon>
        <taxon>Polyangiales</taxon>
        <taxon>Polyangiaceae</taxon>
        <taxon>Sorangium</taxon>
    </lineage>
</organism>
<evidence type="ECO:0000313" key="3">
    <source>
        <dbReference type="Proteomes" id="UP000075502"/>
    </source>
</evidence>
<feature type="region of interest" description="Disordered" evidence="1">
    <location>
        <begin position="82"/>
        <end position="104"/>
    </location>
</feature>
<dbReference type="Proteomes" id="UP000075502">
    <property type="component" value="Unassembled WGS sequence"/>
</dbReference>